<sequence>MEKVVMIGIMSVLLAIPLKKDKPEFSMLIILTACMLISSLAVWRIRDLLRYLKTLQEYLGSGSIYIKVLFKMIAVTYMAELGANLCRDAGYGAVAGQIEFFGKLMLLAVSLPVLSALFEVLLQFVPGGVG</sequence>
<dbReference type="RefSeq" id="WP_249296869.1">
    <property type="nucleotide sequence ID" value="NZ_JACRSX010000001.1"/>
</dbReference>
<accession>A0ABR7MXH6</accession>
<reference evidence="2 3" key="1">
    <citation type="submission" date="2020-08" db="EMBL/GenBank/DDBJ databases">
        <title>Genome public.</title>
        <authorList>
            <person name="Liu C."/>
            <person name="Sun Q."/>
        </authorList>
    </citation>
    <scope>NUCLEOTIDE SEQUENCE [LARGE SCALE GENOMIC DNA]</scope>
    <source>
        <strain evidence="2 3">NSJ-37</strain>
    </source>
</reference>
<feature type="transmembrane region" description="Helical" evidence="1">
    <location>
        <begin position="25"/>
        <end position="43"/>
    </location>
</feature>
<name>A0ABR7MXH6_9FIRM</name>
<evidence type="ECO:0000313" key="2">
    <source>
        <dbReference type="EMBL" id="MBC8561092.1"/>
    </source>
</evidence>
<evidence type="ECO:0000256" key="1">
    <source>
        <dbReference type="SAM" id="Phobius"/>
    </source>
</evidence>
<gene>
    <name evidence="2" type="ORF">H8704_00355</name>
</gene>
<comment type="caution">
    <text evidence="2">The sequence shown here is derived from an EMBL/GenBank/DDBJ whole genome shotgun (WGS) entry which is preliminary data.</text>
</comment>
<keyword evidence="1" id="KW-0472">Membrane</keyword>
<organism evidence="2 3">
    <name type="scientific">Jutongia huaianensis</name>
    <dbReference type="NCBI Taxonomy" id="2763668"/>
    <lineage>
        <taxon>Bacteria</taxon>
        <taxon>Bacillati</taxon>
        <taxon>Bacillota</taxon>
        <taxon>Clostridia</taxon>
        <taxon>Lachnospirales</taxon>
        <taxon>Lachnospiraceae</taxon>
        <taxon>Jutongia</taxon>
    </lineage>
</organism>
<proteinExistence type="predicted"/>
<keyword evidence="3" id="KW-1185">Reference proteome</keyword>
<feature type="transmembrane region" description="Helical" evidence="1">
    <location>
        <begin position="104"/>
        <end position="125"/>
    </location>
</feature>
<evidence type="ECO:0000313" key="3">
    <source>
        <dbReference type="Proteomes" id="UP000606193"/>
    </source>
</evidence>
<protein>
    <submittedName>
        <fullName evidence="2">Stage III sporulation protein AD</fullName>
    </submittedName>
</protein>
<dbReference type="Pfam" id="PF06686">
    <property type="entry name" value="SpoIIIAC"/>
    <property type="match status" value="2"/>
</dbReference>
<dbReference type="EMBL" id="JACRSX010000001">
    <property type="protein sequence ID" value="MBC8561092.1"/>
    <property type="molecule type" value="Genomic_DNA"/>
</dbReference>
<keyword evidence="1" id="KW-1133">Transmembrane helix</keyword>
<dbReference type="Proteomes" id="UP000606193">
    <property type="component" value="Unassembled WGS sequence"/>
</dbReference>
<dbReference type="InterPro" id="IPR025664">
    <property type="entry name" value="Spore_III_AC/AD"/>
</dbReference>
<keyword evidence="1" id="KW-0812">Transmembrane</keyword>